<dbReference type="RefSeq" id="WP_071897294.1">
    <property type="nucleotide sequence ID" value="NZ_MPIN01000002.1"/>
</dbReference>
<keyword evidence="3" id="KW-1185">Reference proteome</keyword>
<dbReference type="InterPro" id="IPR050229">
    <property type="entry name" value="GlpE_sulfurtransferase"/>
</dbReference>
<dbReference type="Gene3D" id="3.40.250.10">
    <property type="entry name" value="Rhodanese-like domain"/>
    <property type="match status" value="1"/>
</dbReference>
<dbReference type="PROSITE" id="PS50206">
    <property type="entry name" value="RHODANESE_3"/>
    <property type="match status" value="1"/>
</dbReference>
<proteinExistence type="predicted"/>
<reference evidence="3" key="1">
    <citation type="submission" date="2016-11" db="EMBL/GenBank/DDBJ databases">
        <authorList>
            <person name="Shukria A."/>
            <person name="Stevens D.C."/>
        </authorList>
    </citation>
    <scope>NUCLEOTIDE SEQUENCE [LARGE SCALE GENOMIC DNA]</scope>
    <source>
        <strain evidence="3">Cbfe23</strain>
    </source>
</reference>
<dbReference type="EMBL" id="MPIN01000002">
    <property type="protein sequence ID" value="OJH40855.1"/>
    <property type="molecule type" value="Genomic_DNA"/>
</dbReference>
<protein>
    <submittedName>
        <fullName evidence="2">Rhodanese</fullName>
    </submittedName>
</protein>
<dbReference type="OrthoDB" id="285281at2"/>
<dbReference type="Pfam" id="PF00581">
    <property type="entry name" value="Rhodanese"/>
    <property type="match status" value="1"/>
</dbReference>
<dbReference type="PANTHER" id="PTHR43031">
    <property type="entry name" value="FAD-DEPENDENT OXIDOREDUCTASE"/>
    <property type="match status" value="1"/>
</dbReference>
<reference evidence="2 3" key="2">
    <citation type="submission" date="2016-12" db="EMBL/GenBank/DDBJ databases">
        <title>Draft Genome Sequence of Cystobacter ferrugineus Strain Cbfe23.</title>
        <authorList>
            <person name="Akbar S."/>
            <person name="Dowd S.E."/>
            <person name="Stevens D.C."/>
        </authorList>
    </citation>
    <scope>NUCLEOTIDE SEQUENCE [LARGE SCALE GENOMIC DNA]</scope>
    <source>
        <strain evidence="2 3">Cbfe23</strain>
    </source>
</reference>
<dbReference type="InterPro" id="IPR001763">
    <property type="entry name" value="Rhodanese-like_dom"/>
</dbReference>
<gene>
    <name evidence="2" type="ORF">BON30_07970</name>
</gene>
<dbReference type="Proteomes" id="UP000182229">
    <property type="component" value="Unassembled WGS sequence"/>
</dbReference>
<organism evidence="2 3">
    <name type="scientific">Cystobacter ferrugineus</name>
    <dbReference type="NCBI Taxonomy" id="83449"/>
    <lineage>
        <taxon>Bacteria</taxon>
        <taxon>Pseudomonadati</taxon>
        <taxon>Myxococcota</taxon>
        <taxon>Myxococcia</taxon>
        <taxon>Myxococcales</taxon>
        <taxon>Cystobacterineae</taxon>
        <taxon>Archangiaceae</taxon>
        <taxon>Cystobacter</taxon>
    </lineage>
</organism>
<comment type="caution">
    <text evidence="2">The sequence shown here is derived from an EMBL/GenBank/DDBJ whole genome shotgun (WGS) entry which is preliminary data.</text>
</comment>
<evidence type="ECO:0000313" key="3">
    <source>
        <dbReference type="Proteomes" id="UP000182229"/>
    </source>
</evidence>
<name>A0A1L9BF70_9BACT</name>
<dbReference type="PANTHER" id="PTHR43031:SF16">
    <property type="entry name" value="OXIDOREDUCTASE"/>
    <property type="match status" value="1"/>
</dbReference>
<evidence type="ECO:0000259" key="1">
    <source>
        <dbReference type="PROSITE" id="PS50206"/>
    </source>
</evidence>
<dbReference type="SUPFAM" id="SSF52821">
    <property type="entry name" value="Rhodanese/Cell cycle control phosphatase"/>
    <property type="match status" value="1"/>
</dbReference>
<feature type="domain" description="Rhodanese" evidence="1">
    <location>
        <begin position="17"/>
        <end position="107"/>
    </location>
</feature>
<dbReference type="SMART" id="SM00450">
    <property type="entry name" value="RHOD"/>
    <property type="match status" value="1"/>
</dbReference>
<sequence>MSSPLFLDLLPEQLDTLGPEVRRIDVREPDEFEGPLGHLPRAELVPLGTLEAACATWSREAPLLLICRSGRRSVTAAELLARHGFGRLYNLKGGMLAVREADPARGPGAPST</sequence>
<dbReference type="CDD" id="cd00158">
    <property type="entry name" value="RHOD"/>
    <property type="match status" value="1"/>
</dbReference>
<dbReference type="AlphaFoldDB" id="A0A1L9BF70"/>
<accession>A0A1L9BF70</accession>
<evidence type="ECO:0000313" key="2">
    <source>
        <dbReference type="EMBL" id="OJH40855.1"/>
    </source>
</evidence>
<dbReference type="STRING" id="83449.BON30_07970"/>
<dbReference type="InterPro" id="IPR036873">
    <property type="entry name" value="Rhodanese-like_dom_sf"/>
</dbReference>